<evidence type="ECO:0000256" key="1">
    <source>
        <dbReference type="ARBA" id="ARBA00023015"/>
    </source>
</evidence>
<dbReference type="PROSITE" id="PS01124">
    <property type="entry name" value="HTH_ARAC_FAMILY_2"/>
    <property type="match status" value="1"/>
</dbReference>
<name>A0ABS9UNW1_9BACT</name>
<protein>
    <submittedName>
        <fullName evidence="5">AraC family transcriptional regulator</fullName>
    </submittedName>
</protein>
<dbReference type="InterPro" id="IPR009057">
    <property type="entry name" value="Homeodomain-like_sf"/>
</dbReference>
<dbReference type="PANTHER" id="PTHR43280:SF2">
    <property type="entry name" value="HTH-TYPE TRANSCRIPTIONAL REGULATOR EXSA"/>
    <property type="match status" value="1"/>
</dbReference>
<keyword evidence="6" id="KW-1185">Reference proteome</keyword>
<dbReference type="PANTHER" id="PTHR43280">
    <property type="entry name" value="ARAC-FAMILY TRANSCRIPTIONAL REGULATOR"/>
    <property type="match status" value="1"/>
</dbReference>
<dbReference type="Pfam" id="PF12833">
    <property type="entry name" value="HTH_18"/>
    <property type="match status" value="1"/>
</dbReference>
<gene>
    <name evidence="5" type="ORF">MM236_09990</name>
</gene>
<evidence type="ECO:0000256" key="3">
    <source>
        <dbReference type="ARBA" id="ARBA00023163"/>
    </source>
</evidence>
<keyword evidence="3" id="KW-0804">Transcription</keyword>
<reference evidence="5" key="1">
    <citation type="submission" date="2022-03" db="EMBL/GenBank/DDBJ databases">
        <title>De novo assembled genomes of Belliella spp. (Cyclobacteriaceae) strains.</title>
        <authorList>
            <person name="Szabo A."/>
            <person name="Korponai K."/>
            <person name="Felfoldi T."/>
        </authorList>
    </citation>
    <scope>NUCLEOTIDE SEQUENCE</scope>
    <source>
        <strain evidence="5">DSM 107340</strain>
    </source>
</reference>
<dbReference type="InterPro" id="IPR018060">
    <property type="entry name" value="HTH_AraC"/>
</dbReference>
<dbReference type="SUPFAM" id="SSF46689">
    <property type="entry name" value="Homeodomain-like"/>
    <property type="match status" value="1"/>
</dbReference>
<keyword evidence="2" id="KW-0238">DNA-binding</keyword>
<feature type="domain" description="HTH araC/xylS-type" evidence="4">
    <location>
        <begin position="72"/>
        <end position="176"/>
    </location>
</feature>
<organism evidence="5 6">
    <name type="scientific">Belliella calami</name>
    <dbReference type="NCBI Taxonomy" id="2923436"/>
    <lineage>
        <taxon>Bacteria</taxon>
        <taxon>Pseudomonadati</taxon>
        <taxon>Bacteroidota</taxon>
        <taxon>Cytophagia</taxon>
        <taxon>Cytophagales</taxon>
        <taxon>Cyclobacteriaceae</taxon>
        <taxon>Belliella</taxon>
    </lineage>
</organism>
<accession>A0ABS9UNW1</accession>
<evidence type="ECO:0000313" key="5">
    <source>
        <dbReference type="EMBL" id="MCH7398321.1"/>
    </source>
</evidence>
<dbReference type="Proteomes" id="UP001165488">
    <property type="component" value="Unassembled WGS sequence"/>
</dbReference>
<evidence type="ECO:0000259" key="4">
    <source>
        <dbReference type="PROSITE" id="PS01124"/>
    </source>
</evidence>
<sequence>MVELQIKNMVCPRCVMAVENLLIDQHIPFEKVVLGKVFIKEKPTKDAMASLEEGLVKMGFEILQDKDVKKIEKIKTILRQLLQNDDVPPGFSMSEHIKSLLNEDYSKLSHLFSSMEGVTIEKFFISLKIDKVKEWLFYEEISLSEISYKLDYSSVQHLSSQFKKITGMTPSEYKKMIKKSPGGWR</sequence>
<dbReference type="RefSeq" id="WP_241274835.1">
    <property type="nucleotide sequence ID" value="NZ_JAKZGS010000007.1"/>
</dbReference>
<dbReference type="SMART" id="SM00342">
    <property type="entry name" value="HTH_ARAC"/>
    <property type="match status" value="1"/>
</dbReference>
<proteinExistence type="predicted"/>
<dbReference type="EMBL" id="JAKZGS010000007">
    <property type="protein sequence ID" value="MCH7398321.1"/>
    <property type="molecule type" value="Genomic_DNA"/>
</dbReference>
<keyword evidence="1" id="KW-0805">Transcription regulation</keyword>
<comment type="caution">
    <text evidence="5">The sequence shown here is derived from an EMBL/GenBank/DDBJ whole genome shotgun (WGS) entry which is preliminary data.</text>
</comment>
<evidence type="ECO:0000256" key="2">
    <source>
        <dbReference type="ARBA" id="ARBA00023125"/>
    </source>
</evidence>
<evidence type="ECO:0000313" key="6">
    <source>
        <dbReference type="Proteomes" id="UP001165488"/>
    </source>
</evidence>
<dbReference type="Gene3D" id="1.10.10.60">
    <property type="entry name" value="Homeodomain-like"/>
    <property type="match status" value="1"/>
</dbReference>